<reference evidence="1" key="1">
    <citation type="submission" date="2022-07" db="EMBL/GenBank/DDBJ databases">
        <title>Phylogenomic reconstructions and comparative analyses of Kickxellomycotina fungi.</title>
        <authorList>
            <person name="Reynolds N.K."/>
            <person name="Stajich J.E."/>
            <person name="Barry K."/>
            <person name="Grigoriev I.V."/>
            <person name="Crous P."/>
            <person name="Smith M.E."/>
        </authorList>
    </citation>
    <scope>NUCLEOTIDE SEQUENCE</scope>
    <source>
        <strain evidence="1">CBS 109366</strain>
    </source>
</reference>
<organism evidence="1 2">
    <name type="scientific">Coemansia nantahalensis</name>
    <dbReference type="NCBI Taxonomy" id="2789366"/>
    <lineage>
        <taxon>Eukaryota</taxon>
        <taxon>Fungi</taxon>
        <taxon>Fungi incertae sedis</taxon>
        <taxon>Zoopagomycota</taxon>
        <taxon>Kickxellomycotina</taxon>
        <taxon>Kickxellomycetes</taxon>
        <taxon>Kickxellales</taxon>
        <taxon>Kickxellaceae</taxon>
        <taxon>Coemansia</taxon>
    </lineage>
</organism>
<comment type="caution">
    <text evidence="1">The sequence shown here is derived from an EMBL/GenBank/DDBJ whole genome shotgun (WGS) entry which is preliminary data.</text>
</comment>
<keyword evidence="2" id="KW-1185">Reference proteome</keyword>
<proteinExistence type="predicted"/>
<sequence>MDERAAGLAHQLQQLVVAPPGAAAVDGGGAAAAGTQGYTAATQPTGNAGGVSSDATWDFLTNAAHMFERPVELAEITPADIRRGYDLQGYRWSGCELQKQMYISYRREVYPQYQCVPHDVRDVRRAATCVDPTASFYSFRYAVTGDDYRCKVSHFQLRDLVWATSSYDVFFWHAEGVQCWNPWRGTRQCVLGRREMPESFRLSSMCADRGIVFAGDYQGRFCVKSLWAGGAAATGSLAPSAADDIANHATPANLRGHAPQVMVAQNRGHVRCLDVQQLRVTDDAQFDWAVNCTALTQSASLGCVVGDSTEGLLTDPRQQHRVVARLHGHRDYSFTCAFSPDERLVATGNQDTSVRVYDVRWPQTSLATLCGYIGAMRIVKFSPCGRYLLAAEPADNVHIYDTATFGTAQDIEFLGEVAGATFSPDANCVFIGISDAIHADGLVEYTSVSPGSSASCDPWL</sequence>
<gene>
    <name evidence="1" type="ORF">IWQ57_001852</name>
</gene>
<evidence type="ECO:0000313" key="2">
    <source>
        <dbReference type="Proteomes" id="UP001140234"/>
    </source>
</evidence>
<evidence type="ECO:0000313" key="1">
    <source>
        <dbReference type="EMBL" id="KAJ2772230.1"/>
    </source>
</evidence>
<protein>
    <submittedName>
        <fullName evidence="1">Uncharacterized protein</fullName>
    </submittedName>
</protein>
<dbReference type="Proteomes" id="UP001140234">
    <property type="component" value="Unassembled WGS sequence"/>
</dbReference>
<name>A0ACC1K2C6_9FUNG</name>
<dbReference type="EMBL" id="JANBUJ010000404">
    <property type="protein sequence ID" value="KAJ2772230.1"/>
    <property type="molecule type" value="Genomic_DNA"/>
</dbReference>
<accession>A0ACC1K2C6</accession>